<dbReference type="Pfam" id="PF00368">
    <property type="entry name" value="HMG-CoA_red"/>
    <property type="match status" value="1"/>
</dbReference>
<dbReference type="PANTHER" id="PTHR10572">
    <property type="entry name" value="3-HYDROXY-3-METHYLGLUTARYL-COENZYME A REDUCTASE"/>
    <property type="match status" value="1"/>
</dbReference>
<evidence type="ECO:0000256" key="1">
    <source>
        <dbReference type="ARBA" id="ARBA00007661"/>
    </source>
</evidence>
<dbReference type="InterPro" id="IPR023074">
    <property type="entry name" value="HMG_CoA_Rdtase_cat_sf"/>
</dbReference>
<comment type="similarity">
    <text evidence="1">Belongs to the HMG-CoA reductase family.</text>
</comment>
<dbReference type="CDD" id="cd00644">
    <property type="entry name" value="HMG-CoA_reductase_classII"/>
    <property type="match status" value="1"/>
</dbReference>
<evidence type="ECO:0000256" key="9">
    <source>
        <dbReference type="ARBA" id="ARBA00023160"/>
    </source>
</evidence>
<keyword evidence="8" id="KW-0443">Lipid metabolism</keyword>
<keyword evidence="4" id="KW-0479">Metal-binding</keyword>
<dbReference type="GO" id="GO:0015936">
    <property type="term" value="P:coenzyme A metabolic process"/>
    <property type="evidence" value="ECO:0007669"/>
    <property type="project" value="InterPro"/>
</dbReference>
<dbReference type="GO" id="GO:0000287">
    <property type="term" value="F:magnesium ion binding"/>
    <property type="evidence" value="ECO:0007669"/>
    <property type="project" value="InterPro"/>
</dbReference>
<keyword evidence="9" id="KW-0275">Fatty acid biosynthesis</keyword>
<evidence type="ECO:0000256" key="7">
    <source>
        <dbReference type="ARBA" id="ARBA00023002"/>
    </source>
</evidence>
<evidence type="ECO:0000256" key="6">
    <source>
        <dbReference type="ARBA" id="ARBA00022842"/>
    </source>
</evidence>
<dbReference type="GO" id="GO:0008897">
    <property type="term" value="F:holo-[acyl-carrier-protein] synthase activity"/>
    <property type="evidence" value="ECO:0007669"/>
    <property type="project" value="InterPro"/>
</dbReference>
<gene>
    <name evidence="11" type="ORF">CCR75_003149</name>
</gene>
<dbReference type="InterPro" id="IPR008278">
    <property type="entry name" value="4-PPantetheinyl_Trfase_dom"/>
</dbReference>
<dbReference type="InterPro" id="IPR004568">
    <property type="entry name" value="Ppantetheine-prot_Trfase_dom"/>
</dbReference>
<dbReference type="InterPro" id="IPR002582">
    <property type="entry name" value="ACPS"/>
</dbReference>
<dbReference type="GO" id="GO:0004420">
    <property type="term" value="F:hydroxymethylglutaryl-CoA reductase (NADPH) activity"/>
    <property type="evidence" value="ECO:0007669"/>
    <property type="project" value="InterPro"/>
</dbReference>
<dbReference type="NCBIfam" id="TIGR00556">
    <property type="entry name" value="pantethn_trn"/>
    <property type="match status" value="1"/>
</dbReference>
<dbReference type="SUPFAM" id="SSF56214">
    <property type="entry name" value="4'-phosphopantetheinyl transferase"/>
    <property type="match status" value="1"/>
</dbReference>
<accession>A0A976NXZ7</accession>
<dbReference type="InterPro" id="IPR037143">
    <property type="entry name" value="4-PPantetheinyl_Trfase_dom_sf"/>
</dbReference>
<evidence type="ECO:0000256" key="3">
    <source>
        <dbReference type="ARBA" id="ARBA00022679"/>
    </source>
</evidence>
<evidence type="ECO:0000256" key="8">
    <source>
        <dbReference type="ARBA" id="ARBA00023098"/>
    </source>
</evidence>
<evidence type="ECO:0000256" key="5">
    <source>
        <dbReference type="ARBA" id="ARBA00022832"/>
    </source>
</evidence>
<dbReference type="RefSeq" id="XP_067821451.1">
    <property type="nucleotide sequence ID" value="XM_067961246.1"/>
</dbReference>
<dbReference type="Gene3D" id="1.10.8.660">
    <property type="match status" value="1"/>
</dbReference>
<dbReference type="SUPFAM" id="SSF55035">
    <property type="entry name" value="NAD-binding domain of HMG-CoA reductase"/>
    <property type="match status" value="2"/>
</dbReference>
<name>A0A976NXZ7_BRELC</name>
<dbReference type="InterPro" id="IPR004553">
    <property type="entry name" value="HMG_CoA_Rdtase_bac-typ"/>
</dbReference>
<dbReference type="Gene3D" id="3.90.770.10">
    <property type="entry name" value="3-hydroxy-3-methylglutaryl-coenzyme A Reductase, Chain A, domain 2"/>
    <property type="match status" value="2"/>
</dbReference>
<evidence type="ECO:0000256" key="2">
    <source>
        <dbReference type="ARBA" id="ARBA00022516"/>
    </source>
</evidence>
<dbReference type="SUPFAM" id="SSF56542">
    <property type="entry name" value="Substrate-binding domain of HMG-CoA reductase"/>
    <property type="match status" value="1"/>
</dbReference>
<proteinExistence type="inferred from homology"/>
<keyword evidence="2" id="KW-0444">Lipid biosynthesis</keyword>
<organism evidence="11 12">
    <name type="scientific">Bremia lactucae</name>
    <name type="common">Lettuce downy mildew</name>
    <dbReference type="NCBI Taxonomy" id="4779"/>
    <lineage>
        <taxon>Eukaryota</taxon>
        <taxon>Sar</taxon>
        <taxon>Stramenopiles</taxon>
        <taxon>Oomycota</taxon>
        <taxon>Peronosporomycetes</taxon>
        <taxon>Peronosporales</taxon>
        <taxon>Peronosporaceae</taxon>
        <taxon>Bremia</taxon>
    </lineage>
</organism>
<dbReference type="InterPro" id="IPR002202">
    <property type="entry name" value="HMG_CoA_Rdtase"/>
</dbReference>
<protein>
    <recommendedName>
        <fullName evidence="10">4'-phosphopantetheinyl transferase domain-containing protein</fullName>
    </recommendedName>
</protein>
<feature type="domain" description="4'-phosphopantetheinyl transferase" evidence="10">
    <location>
        <begin position="597"/>
        <end position="659"/>
    </location>
</feature>
<keyword evidence="7" id="KW-0560">Oxidoreductase</keyword>
<dbReference type="InterPro" id="IPR009029">
    <property type="entry name" value="HMG_CoA_Rdtase_sub-bd_dom_sf"/>
</dbReference>
<evidence type="ECO:0000313" key="11">
    <source>
        <dbReference type="EMBL" id="TDH71952.1"/>
    </source>
</evidence>
<dbReference type="EMBL" id="SHOA02000038">
    <property type="protein sequence ID" value="TDH71952.1"/>
    <property type="molecule type" value="Genomic_DNA"/>
</dbReference>
<dbReference type="PROSITE" id="PS50065">
    <property type="entry name" value="HMG_COA_REDUCTASE_4"/>
    <property type="match status" value="1"/>
</dbReference>
<dbReference type="OrthoDB" id="310654at2759"/>
<keyword evidence="12" id="KW-1185">Reference proteome</keyword>
<evidence type="ECO:0000313" key="12">
    <source>
        <dbReference type="Proteomes" id="UP000294530"/>
    </source>
</evidence>
<dbReference type="AlphaFoldDB" id="A0A976NXZ7"/>
<dbReference type="Proteomes" id="UP000294530">
    <property type="component" value="Unassembled WGS sequence"/>
</dbReference>
<dbReference type="PANTHER" id="PTHR10572:SF24">
    <property type="entry name" value="3-HYDROXY-3-METHYLGLUTARYL-COENZYME A REDUCTASE"/>
    <property type="match status" value="1"/>
</dbReference>
<evidence type="ECO:0000256" key="4">
    <source>
        <dbReference type="ARBA" id="ARBA00022723"/>
    </source>
</evidence>
<dbReference type="KEGG" id="blac:94346917"/>
<keyword evidence="6" id="KW-0460">Magnesium</keyword>
<reference evidence="11 12" key="1">
    <citation type="journal article" date="2021" name="Genome Biol.">
        <title>AFLAP: assembly-free linkage analysis pipeline using k-mers from genome sequencing data.</title>
        <authorList>
            <person name="Fletcher K."/>
            <person name="Zhang L."/>
            <person name="Gil J."/>
            <person name="Han R."/>
            <person name="Cavanaugh K."/>
            <person name="Michelmore R."/>
        </authorList>
    </citation>
    <scope>NUCLEOTIDE SEQUENCE [LARGE SCALE GENOMIC DNA]</scope>
    <source>
        <strain evidence="11 12">SF5</strain>
    </source>
</reference>
<dbReference type="InterPro" id="IPR009023">
    <property type="entry name" value="HMG_CoA_Rdtase_NAD(P)-bd_sf"/>
</dbReference>
<evidence type="ECO:0000259" key="10">
    <source>
        <dbReference type="Pfam" id="PF01648"/>
    </source>
</evidence>
<comment type="caution">
    <text evidence="11">The sequence shown here is derived from an EMBL/GenBank/DDBJ whole genome shotgun (WGS) entry which is preliminary data.</text>
</comment>
<sequence length="760" mass="81700">MMWSTSPSSTFDTSSAYAFAMTIPCSDIGAVSALATPKMVLEATLDQTVALLRMALKTARGIEKDDALQHKAAQVAALAAQVQRQCSHAANKQFLPLQSSNNGGKGCNSVAQQHKEDPQPVIWSGFYNKTLLERFDILALMYPEIKTLKAQQTSDVGAASGILAPIGSAARIGDLPLHTANLMIENCIGVLGVPLGLGLNFIIDGKSLSVPMAVEEPSVVAAASSAAKLVATAGGGFCTATSGNIMTSQIQLLDTKDIPSAIVAIERNRERLLMIANTTLCSSMKKRGGGAVDIYCRVVSQAARTALTSALGNVWYTPCSDEVLVNAFEPQTQFLVVHIDVDVCEAMGANVVNTVAEGLSEEISKLTLSNVGLRILTNLCMQRRARAEFEIPINKLGWKGVDGKDVAGRIVDAYNFAAIDPYRAVTHNKGIMNGVDAVAVATGQDWRAIEAAAHCYASRSGQYASLSHYEIGFSRDGGGTSVLRGSLEMPIAVGSKGGALMTHPGYTATHAILQQPSARNLSGIIVSVGLAQNFAAIRAIAVMGIQKGHMALHARNIAVAAGAPCEVVSEVCSYMLLRNAINVETAKDYLHARAVFGIGVDVALVSRFERSYARFKERLLKRAFHPQEIDEFFARPSSERAKFLASRWAVKEATFKAFQRYRLLFPEIYTMRGDINELAISTSLPATKKSKALRLMFSGETEFLAKRLQLVVRINTDSCSSLHVAFLVFGQDPLVSIAHDGDYALAYVLLQRIVDDTFTK</sequence>
<dbReference type="GO" id="GO:0006633">
    <property type="term" value="P:fatty acid biosynthetic process"/>
    <property type="evidence" value="ECO:0007669"/>
    <property type="project" value="UniProtKB-KW"/>
</dbReference>
<dbReference type="GeneID" id="94346917"/>
<keyword evidence="5" id="KW-0276">Fatty acid metabolism</keyword>
<dbReference type="Pfam" id="PF01648">
    <property type="entry name" value="ACPS"/>
    <property type="match status" value="1"/>
</dbReference>
<dbReference type="Gene3D" id="3.90.470.20">
    <property type="entry name" value="4'-phosphopantetheinyl transferase domain"/>
    <property type="match status" value="1"/>
</dbReference>
<keyword evidence="3" id="KW-0808">Transferase</keyword>
<dbReference type="HAMAP" id="MF_00101">
    <property type="entry name" value="AcpS"/>
    <property type="match status" value="1"/>
</dbReference>